<evidence type="ECO:0000259" key="1">
    <source>
        <dbReference type="Pfam" id="PF14111"/>
    </source>
</evidence>
<dbReference type="PANTHER" id="PTHR31286">
    <property type="entry name" value="GLYCINE-RICH CELL WALL STRUCTURAL PROTEIN 1.8-LIKE"/>
    <property type="match status" value="1"/>
</dbReference>
<accession>A0A2I0VRD8</accession>
<evidence type="ECO:0000313" key="3">
    <source>
        <dbReference type="Proteomes" id="UP000233837"/>
    </source>
</evidence>
<sequence>MASIRLRDPGFLKGAAAPLSFKDALAVISSTFPELCVSSHRGLPALLISKEEIRSLAAPFDFALVGRFPGRRPPVDAIQNFCFNLKLIGEFSVTVLNHRNVLIKLMNDFDYCRMFSHRSYFVKNCFMKVVKWSPNLDVEVESPIVQIWVSFPLLRPHLFSPKILSGLGSLFGKPLKSDMATASGSCPSMARIMVELDVTKKYPDKIWVGSVETGYVQSIVFYDIPLFCMHC</sequence>
<dbReference type="PANTHER" id="PTHR31286:SF179">
    <property type="entry name" value="RNASE H TYPE-1 DOMAIN-CONTAINING PROTEIN"/>
    <property type="match status" value="1"/>
</dbReference>
<reference evidence="2 3" key="1">
    <citation type="journal article" date="2016" name="Sci. Rep.">
        <title>The Dendrobium catenatum Lindl. genome sequence provides insights into polysaccharide synthase, floral development and adaptive evolution.</title>
        <authorList>
            <person name="Zhang G.Q."/>
            <person name="Xu Q."/>
            <person name="Bian C."/>
            <person name="Tsai W.C."/>
            <person name="Yeh C.M."/>
            <person name="Liu K.W."/>
            <person name="Yoshida K."/>
            <person name="Zhang L.S."/>
            <person name="Chang S.B."/>
            <person name="Chen F."/>
            <person name="Shi Y."/>
            <person name="Su Y.Y."/>
            <person name="Zhang Y.Q."/>
            <person name="Chen L.J."/>
            <person name="Yin Y."/>
            <person name="Lin M."/>
            <person name="Huang H."/>
            <person name="Deng H."/>
            <person name="Wang Z.W."/>
            <person name="Zhu S.L."/>
            <person name="Zhao X."/>
            <person name="Deng C."/>
            <person name="Niu S.C."/>
            <person name="Huang J."/>
            <person name="Wang M."/>
            <person name="Liu G.H."/>
            <person name="Yang H.J."/>
            <person name="Xiao X.J."/>
            <person name="Hsiao Y.Y."/>
            <person name="Wu W.L."/>
            <person name="Chen Y.Y."/>
            <person name="Mitsuda N."/>
            <person name="Ohme-Takagi M."/>
            <person name="Luo Y.B."/>
            <person name="Van de Peer Y."/>
            <person name="Liu Z.J."/>
        </authorList>
    </citation>
    <scope>NUCLEOTIDE SEQUENCE [LARGE SCALE GENOMIC DNA]</scope>
    <source>
        <tissue evidence="2">The whole plant</tissue>
    </source>
</reference>
<gene>
    <name evidence="2" type="ORF">MA16_Dca009049</name>
</gene>
<reference evidence="2 3" key="2">
    <citation type="journal article" date="2017" name="Nature">
        <title>The Apostasia genome and the evolution of orchids.</title>
        <authorList>
            <person name="Zhang G.Q."/>
            <person name="Liu K.W."/>
            <person name="Li Z."/>
            <person name="Lohaus R."/>
            <person name="Hsiao Y.Y."/>
            <person name="Niu S.C."/>
            <person name="Wang J.Y."/>
            <person name="Lin Y.C."/>
            <person name="Xu Q."/>
            <person name="Chen L.J."/>
            <person name="Yoshida K."/>
            <person name="Fujiwara S."/>
            <person name="Wang Z.W."/>
            <person name="Zhang Y.Q."/>
            <person name="Mitsuda N."/>
            <person name="Wang M."/>
            <person name="Liu G.H."/>
            <person name="Pecoraro L."/>
            <person name="Huang H.X."/>
            <person name="Xiao X.J."/>
            <person name="Lin M."/>
            <person name="Wu X.Y."/>
            <person name="Wu W.L."/>
            <person name="Chen Y.Y."/>
            <person name="Chang S.B."/>
            <person name="Sakamoto S."/>
            <person name="Ohme-Takagi M."/>
            <person name="Yagi M."/>
            <person name="Zeng S.J."/>
            <person name="Shen C.Y."/>
            <person name="Yeh C.M."/>
            <person name="Luo Y.B."/>
            <person name="Tsai W.C."/>
            <person name="Van de Peer Y."/>
            <person name="Liu Z.J."/>
        </authorList>
    </citation>
    <scope>NUCLEOTIDE SEQUENCE [LARGE SCALE GENOMIC DNA]</scope>
    <source>
        <tissue evidence="2">The whole plant</tissue>
    </source>
</reference>
<dbReference type="Pfam" id="PF14111">
    <property type="entry name" value="DUF4283"/>
    <property type="match status" value="1"/>
</dbReference>
<dbReference type="InterPro" id="IPR025558">
    <property type="entry name" value="DUF4283"/>
</dbReference>
<name>A0A2I0VRD8_9ASPA</name>
<organism evidence="2 3">
    <name type="scientific">Dendrobium catenatum</name>
    <dbReference type="NCBI Taxonomy" id="906689"/>
    <lineage>
        <taxon>Eukaryota</taxon>
        <taxon>Viridiplantae</taxon>
        <taxon>Streptophyta</taxon>
        <taxon>Embryophyta</taxon>
        <taxon>Tracheophyta</taxon>
        <taxon>Spermatophyta</taxon>
        <taxon>Magnoliopsida</taxon>
        <taxon>Liliopsida</taxon>
        <taxon>Asparagales</taxon>
        <taxon>Orchidaceae</taxon>
        <taxon>Epidendroideae</taxon>
        <taxon>Malaxideae</taxon>
        <taxon>Dendrobiinae</taxon>
        <taxon>Dendrobium</taxon>
    </lineage>
</organism>
<evidence type="ECO:0000313" key="2">
    <source>
        <dbReference type="EMBL" id="PKU65974.1"/>
    </source>
</evidence>
<feature type="domain" description="DUF4283" evidence="1">
    <location>
        <begin position="60"/>
        <end position="138"/>
    </location>
</feature>
<proteinExistence type="predicted"/>
<protein>
    <recommendedName>
        <fullName evidence="1">DUF4283 domain-containing protein</fullName>
    </recommendedName>
</protein>
<dbReference type="Proteomes" id="UP000233837">
    <property type="component" value="Unassembled WGS sequence"/>
</dbReference>
<dbReference type="InterPro" id="IPR040256">
    <property type="entry name" value="At4g02000-like"/>
</dbReference>
<dbReference type="AlphaFoldDB" id="A0A2I0VRD8"/>
<keyword evidence="3" id="KW-1185">Reference proteome</keyword>
<dbReference type="EMBL" id="KZ503303">
    <property type="protein sequence ID" value="PKU65974.1"/>
    <property type="molecule type" value="Genomic_DNA"/>
</dbReference>